<name>A0A0F8WYY7_9ZZZZ</name>
<organism evidence="5">
    <name type="scientific">marine sediment metagenome</name>
    <dbReference type="NCBI Taxonomy" id="412755"/>
    <lineage>
        <taxon>unclassified sequences</taxon>
        <taxon>metagenomes</taxon>
        <taxon>ecological metagenomes</taxon>
    </lineage>
</organism>
<evidence type="ECO:0000256" key="4">
    <source>
        <dbReference type="ARBA" id="ARBA00023004"/>
    </source>
</evidence>
<proteinExistence type="predicted"/>
<dbReference type="Gene3D" id="1.10.490.10">
    <property type="entry name" value="Globins"/>
    <property type="match status" value="1"/>
</dbReference>
<dbReference type="InterPro" id="IPR012292">
    <property type="entry name" value="Globin/Proto"/>
</dbReference>
<keyword evidence="4" id="KW-0408">Iron</keyword>
<dbReference type="EMBL" id="LAZR01062165">
    <property type="protein sequence ID" value="KKK62087.1"/>
    <property type="molecule type" value="Genomic_DNA"/>
</dbReference>
<dbReference type="AlphaFoldDB" id="A0A0F8WYY7"/>
<keyword evidence="3" id="KW-0479">Metal-binding</keyword>
<evidence type="ECO:0008006" key="6">
    <source>
        <dbReference type="Google" id="ProtNLM"/>
    </source>
</evidence>
<gene>
    <name evidence="5" type="ORF">LCGC14_3007850</name>
</gene>
<dbReference type="CDD" id="cd00454">
    <property type="entry name" value="TrHb1_N"/>
    <property type="match status" value="1"/>
</dbReference>
<evidence type="ECO:0000256" key="1">
    <source>
        <dbReference type="ARBA" id="ARBA00022448"/>
    </source>
</evidence>
<comment type="caution">
    <text evidence="5">The sequence shown here is derived from an EMBL/GenBank/DDBJ whole genome shotgun (WGS) entry which is preliminary data.</text>
</comment>
<protein>
    <recommendedName>
        <fullName evidence="6">Group 1 truncated hemoglobin</fullName>
    </recommendedName>
</protein>
<dbReference type="GO" id="GO:0046872">
    <property type="term" value="F:metal ion binding"/>
    <property type="evidence" value="ECO:0007669"/>
    <property type="project" value="UniProtKB-KW"/>
</dbReference>
<keyword evidence="2" id="KW-0349">Heme</keyword>
<dbReference type="InterPro" id="IPR009050">
    <property type="entry name" value="Globin-like_sf"/>
</dbReference>
<accession>A0A0F8WYY7</accession>
<reference evidence="5" key="1">
    <citation type="journal article" date="2015" name="Nature">
        <title>Complex archaea that bridge the gap between prokaryotes and eukaryotes.</title>
        <authorList>
            <person name="Spang A."/>
            <person name="Saw J.H."/>
            <person name="Jorgensen S.L."/>
            <person name="Zaremba-Niedzwiedzka K."/>
            <person name="Martijn J."/>
            <person name="Lind A.E."/>
            <person name="van Eijk R."/>
            <person name="Schleper C."/>
            <person name="Guy L."/>
            <person name="Ettema T.J."/>
        </authorList>
    </citation>
    <scope>NUCLEOTIDE SEQUENCE</scope>
</reference>
<feature type="non-terminal residue" evidence="5">
    <location>
        <position position="1"/>
    </location>
</feature>
<evidence type="ECO:0000256" key="2">
    <source>
        <dbReference type="ARBA" id="ARBA00022617"/>
    </source>
</evidence>
<evidence type="ECO:0000313" key="5">
    <source>
        <dbReference type="EMBL" id="KKK62087.1"/>
    </source>
</evidence>
<keyword evidence="1" id="KW-0813">Transport</keyword>
<sequence length="106" mass="12105">GLNTIVNQLVKNIGADKQIFHYFAKANVTRFRENLKQHLCAITDGPCIYDGDSMQLIHDGMTISERDFNHLVDLLIDAMDKSDISHPIQNQLLARVAPLRKDIIYR</sequence>
<dbReference type="InterPro" id="IPR001486">
    <property type="entry name" value="Hemoglobin_trunc"/>
</dbReference>
<dbReference type="GO" id="GO:0019825">
    <property type="term" value="F:oxygen binding"/>
    <property type="evidence" value="ECO:0007669"/>
    <property type="project" value="InterPro"/>
</dbReference>
<dbReference type="Pfam" id="PF01152">
    <property type="entry name" value="Bac_globin"/>
    <property type="match status" value="1"/>
</dbReference>
<dbReference type="GO" id="GO:0020037">
    <property type="term" value="F:heme binding"/>
    <property type="evidence" value="ECO:0007669"/>
    <property type="project" value="InterPro"/>
</dbReference>
<dbReference type="SUPFAM" id="SSF46458">
    <property type="entry name" value="Globin-like"/>
    <property type="match status" value="1"/>
</dbReference>
<evidence type="ECO:0000256" key="3">
    <source>
        <dbReference type="ARBA" id="ARBA00022723"/>
    </source>
</evidence>